<organism evidence="2 3">
    <name type="scientific">Saponaria officinalis</name>
    <name type="common">Common soapwort</name>
    <name type="synonym">Lychnis saponaria</name>
    <dbReference type="NCBI Taxonomy" id="3572"/>
    <lineage>
        <taxon>Eukaryota</taxon>
        <taxon>Viridiplantae</taxon>
        <taxon>Streptophyta</taxon>
        <taxon>Embryophyta</taxon>
        <taxon>Tracheophyta</taxon>
        <taxon>Spermatophyta</taxon>
        <taxon>Magnoliopsida</taxon>
        <taxon>eudicotyledons</taxon>
        <taxon>Gunneridae</taxon>
        <taxon>Pentapetalae</taxon>
        <taxon>Caryophyllales</taxon>
        <taxon>Caryophyllaceae</taxon>
        <taxon>Caryophylleae</taxon>
        <taxon>Saponaria</taxon>
    </lineage>
</organism>
<protein>
    <submittedName>
        <fullName evidence="2">Uncharacterized protein</fullName>
    </submittedName>
</protein>
<dbReference type="Pfam" id="PF15938">
    <property type="entry name" value="DUF4750"/>
    <property type="match status" value="1"/>
</dbReference>
<dbReference type="InterPro" id="IPR031851">
    <property type="entry name" value="DUF4750"/>
</dbReference>
<sequence>MGLIAVWWIASKTVLVHVPFVQEISELFKKPLKPPRPQRWFTQIHNITTHLMLLANLFLLNLVGISILSSS</sequence>
<dbReference type="AlphaFoldDB" id="A0AAW1GZH6"/>
<keyword evidence="1" id="KW-0812">Transmembrane</keyword>
<keyword evidence="3" id="KW-1185">Reference proteome</keyword>
<dbReference type="Proteomes" id="UP001443914">
    <property type="component" value="Unassembled WGS sequence"/>
</dbReference>
<accession>A0AAW1GZH6</accession>
<comment type="caution">
    <text evidence="2">The sequence shown here is derived from an EMBL/GenBank/DDBJ whole genome shotgun (WGS) entry which is preliminary data.</text>
</comment>
<feature type="transmembrane region" description="Helical" evidence="1">
    <location>
        <begin position="49"/>
        <end position="68"/>
    </location>
</feature>
<gene>
    <name evidence="2" type="ORF">RND81_13G044300</name>
</gene>
<keyword evidence="1" id="KW-0472">Membrane</keyword>
<proteinExistence type="predicted"/>
<evidence type="ECO:0000256" key="1">
    <source>
        <dbReference type="SAM" id="Phobius"/>
    </source>
</evidence>
<dbReference type="EMBL" id="JBDFQZ010000013">
    <property type="protein sequence ID" value="KAK9668244.1"/>
    <property type="molecule type" value="Genomic_DNA"/>
</dbReference>
<reference evidence="2" key="1">
    <citation type="submission" date="2024-03" db="EMBL/GenBank/DDBJ databases">
        <title>WGS assembly of Saponaria officinalis var. Norfolk2.</title>
        <authorList>
            <person name="Jenkins J."/>
            <person name="Shu S."/>
            <person name="Grimwood J."/>
            <person name="Barry K."/>
            <person name="Goodstein D."/>
            <person name="Schmutz J."/>
            <person name="Leebens-Mack J."/>
            <person name="Osbourn A."/>
        </authorList>
    </citation>
    <scope>NUCLEOTIDE SEQUENCE [LARGE SCALE GENOMIC DNA]</scope>
    <source>
        <strain evidence="2">JIC</strain>
    </source>
</reference>
<name>A0AAW1GZH6_SAPOF</name>
<evidence type="ECO:0000313" key="3">
    <source>
        <dbReference type="Proteomes" id="UP001443914"/>
    </source>
</evidence>
<evidence type="ECO:0000313" key="2">
    <source>
        <dbReference type="EMBL" id="KAK9668244.1"/>
    </source>
</evidence>
<keyword evidence="1" id="KW-1133">Transmembrane helix</keyword>